<evidence type="ECO:0000256" key="4">
    <source>
        <dbReference type="ARBA" id="ARBA00022723"/>
    </source>
</evidence>
<keyword evidence="8" id="KW-0411">Iron-sulfur</keyword>
<gene>
    <name evidence="12" type="ORF">H5P30_18625</name>
</gene>
<dbReference type="InterPro" id="IPR011257">
    <property type="entry name" value="DNA_glycosylase"/>
</dbReference>
<evidence type="ECO:0000259" key="11">
    <source>
        <dbReference type="SMART" id="SM00478"/>
    </source>
</evidence>
<proteinExistence type="inferred from homology"/>
<dbReference type="CDD" id="cd00056">
    <property type="entry name" value="ENDO3c"/>
    <property type="match status" value="1"/>
</dbReference>
<comment type="similarity">
    <text evidence="3">Belongs to the Nth/MutY family.</text>
</comment>
<protein>
    <submittedName>
        <fullName evidence="12">A/G-specific adenine glycosylase</fullName>
    </submittedName>
</protein>
<evidence type="ECO:0000256" key="7">
    <source>
        <dbReference type="ARBA" id="ARBA00023004"/>
    </source>
</evidence>
<evidence type="ECO:0000256" key="1">
    <source>
        <dbReference type="ARBA" id="ARBA00001966"/>
    </source>
</evidence>
<reference evidence="12 13" key="1">
    <citation type="submission" date="2020-07" db="EMBL/GenBank/DDBJ databases">
        <authorList>
            <person name="Feng X."/>
        </authorList>
    </citation>
    <scope>NUCLEOTIDE SEQUENCE [LARGE SCALE GENOMIC DNA]</scope>
    <source>
        <strain evidence="12 13">JCM14086</strain>
    </source>
</reference>
<comment type="caution">
    <text evidence="12">The sequence shown here is derived from an EMBL/GenBank/DDBJ whole genome shotgun (WGS) entry which is preliminary data.</text>
</comment>
<dbReference type="PANTHER" id="PTHR42944:SF1">
    <property type="entry name" value="ADENINE DNA GLYCOSYLASE"/>
    <property type="match status" value="1"/>
</dbReference>
<feature type="domain" description="HhH-GPD" evidence="11">
    <location>
        <begin position="44"/>
        <end position="193"/>
    </location>
</feature>
<dbReference type="GO" id="GO:0034039">
    <property type="term" value="F:8-oxo-7,8-dihydroguanine DNA N-glycosylase activity"/>
    <property type="evidence" value="ECO:0007669"/>
    <property type="project" value="TreeGrafter"/>
</dbReference>
<dbReference type="GO" id="GO:0006284">
    <property type="term" value="P:base-excision repair"/>
    <property type="evidence" value="ECO:0007669"/>
    <property type="project" value="InterPro"/>
</dbReference>
<dbReference type="AlphaFoldDB" id="A0A7X1E634"/>
<evidence type="ECO:0000256" key="10">
    <source>
        <dbReference type="ARBA" id="ARBA00023295"/>
    </source>
</evidence>
<keyword evidence="7" id="KW-0408">Iron</keyword>
<dbReference type="InterPro" id="IPR004035">
    <property type="entry name" value="Endouclease-III_FeS-bd_BS"/>
</dbReference>
<dbReference type="GO" id="GO:0051536">
    <property type="term" value="F:iron-sulfur cluster binding"/>
    <property type="evidence" value="ECO:0007669"/>
    <property type="project" value="UniProtKB-KW"/>
</dbReference>
<keyword evidence="5" id="KW-0227">DNA damage</keyword>
<dbReference type="GO" id="GO:0000701">
    <property type="term" value="F:purine-specific mismatch base pair DNA N-glycosylase activity"/>
    <property type="evidence" value="ECO:0007669"/>
    <property type="project" value="TreeGrafter"/>
</dbReference>
<dbReference type="GO" id="GO:0032357">
    <property type="term" value="F:oxidized purine DNA binding"/>
    <property type="evidence" value="ECO:0007669"/>
    <property type="project" value="TreeGrafter"/>
</dbReference>
<dbReference type="InterPro" id="IPR023170">
    <property type="entry name" value="HhH_base_excis_C"/>
</dbReference>
<comment type="cofactor">
    <cofactor evidence="1">
        <name>[4Fe-4S] cluster</name>
        <dbReference type="ChEBI" id="CHEBI:49883"/>
    </cofactor>
</comment>
<dbReference type="GO" id="GO:0035485">
    <property type="term" value="F:adenine/guanine mispair binding"/>
    <property type="evidence" value="ECO:0007669"/>
    <property type="project" value="TreeGrafter"/>
</dbReference>
<dbReference type="PROSITE" id="PS00764">
    <property type="entry name" value="ENDONUCLEASE_III_1"/>
    <property type="match status" value="1"/>
</dbReference>
<evidence type="ECO:0000256" key="3">
    <source>
        <dbReference type="ARBA" id="ARBA00008343"/>
    </source>
</evidence>
<dbReference type="SUPFAM" id="SSF48150">
    <property type="entry name" value="DNA-glycosylase"/>
    <property type="match status" value="1"/>
</dbReference>
<dbReference type="PANTHER" id="PTHR42944">
    <property type="entry name" value="ADENINE DNA GLYCOSYLASE"/>
    <property type="match status" value="1"/>
</dbReference>
<dbReference type="InterPro" id="IPR044298">
    <property type="entry name" value="MIG/MutY"/>
</dbReference>
<evidence type="ECO:0000256" key="5">
    <source>
        <dbReference type="ARBA" id="ARBA00022763"/>
    </source>
</evidence>
<dbReference type="Gene3D" id="1.10.1670.10">
    <property type="entry name" value="Helix-hairpin-Helix base-excision DNA repair enzymes (C-terminal)"/>
    <property type="match status" value="1"/>
</dbReference>
<accession>A0A7X1E634</accession>
<sequence length="340" mass="37628">MPRWANADLPAARKDLARWFGKNARVLPWRTETTVYRTVVSEFMLQQTRVSTVLPYFEKWVTTFPGFAELAAAEEGEVLGLWQGLGYYSRARNLHKLAKRIVEEGIPDDLAGWRELPGIGGYTAAAITSIAQGLPAAVVDGNVVRVLARLSADETTWKASGEAVKAFGPLAEEFLDRDHPGRHNESMMELGAVVCLPRSPLCTICPLVQHCHGAAQGIAGELPRIVKAKKTEKTVRRAWAVRGKTVLLREIPATAKRLAGMLELPELTDLPESWKPDPTPFAKRKRGIGNESITEWFHVVPEPGRISKKAGLRWVSLDALAEEPLSGPHRRWIGELLKGK</sequence>
<organism evidence="12 13">
    <name type="scientific">Puniceicoccus vermicola</name>
    <dbReference type="NCBI Taxonomy" id="388746"/>
    <lineage>
        <taxon>Bacteria</taxon>
        <taxon>Pseudomonadati</taxon>
        <taxon>Verrucomicrobiota</taxon>
        <taxon>Opitutia</taxon>
        <taxon>Puniceicoccales</taxon>
        <taxon>Puniceicoccaceae</taxon>
        <taxon>Puniceicoccus</taxon>
    </lineage>
</organism>
<comment type="function">
    <text evidence="2">Adenine glycosylase active on G-A mispairs. MutY also corrects error-prone DNA synthesis past GO lesions which are due to the oxidatively damaged form of guanine: 7,8-dihydro-8-oxoguanine (8-oxo-dGTP).</text>
</comment>
<dbReference type="Gene3D" id="1.10.340.30">
    <property type="entry name" value="Hypothetical protein, domain 2"/>
    <property type="match status" value="1"/>
</dbReference>
<evidence type="ECO:0000256" key="9">
    <source>
        <dbReference type="ARBA" id="ARBA00023204"/>
    </source>
</evidence>
<keyword evidence="13" id="KW-1185">Reference proteome</keyword>
<evidence type="ECO:0000313" key="12">
    <source>
        <dbReference type="EMBL" id="MBC2603799.1"/>
    </source>
</evidence>
<dbReference type="GO" id="GO:0006298">
    <property type="term" value="P:mismatch repair"/>
    <property type="evidence" value="ECO:0007669"/>
    <property type="project" value="TreeGrafter"/>
</dbReference>
<dbReference type="InterPro" id="IPR003265">
    <property type="entry name" value="HhH-GPD_domain"/>
</dbReference>
<evidence type="ECO:0000256" key="6">
    <source>
        <dbReference type="ARBA" id="ARBA00022801"/>
    </source>
</evidence>
<name>A0A7X1E634_9BACT</name>
<keyword evidence="4" id="KW-0479">Metal-binding</keyword>
<evidence type="ECO:0000256" key="2">
    <source>
        <dbReference type="ARBA" id="ARBA00002933"/>
    </source>
</evidence>
<dbReference type="EMBL" id="JACHVA010000133">
    <property type="protein sequence ID" value="MBC2603799.1"/>
    <property type="molecule type" value="Genomic_DNA"/>
</dbReference>
<dbReference type="Proteomes" id="UP000525652">
    <property type="component" value="Unassembled WGS sequence"/>
</dbReference>
<evidence type="ECO:0000256" key="8">
    <source>
        <dbReference type="ARBA" id="ARBA00023014"/>
    </source>
</evidence>
<dbReference type="SMART" id="SM00478">
    <property type="entry name" value="ENDO3c"/>
    <property type="match status" value="1"/>
</dbReference>
<dbReference type="Pfam" id="PF00730">
    <property type="entry name" value="HhH-GPD"/>
    <property type="match status" value="1"/>
</dbReference>
<keyword evidence="6" id="KW-0378">Hydrolase</keyword>
<keyword evidence="10" id="KW-0326">Glycosidase</keyword>
<evidence type="ECO:0000313" key="13">
    <source>
        <dbReference type="Proteomes" id="UP000525652"/>
    </source>
</evidence>
<keyword evidence="9" id="KW-0234">DNA repair</keyword>
<dbReference type="GO" id="GO:0046872">
    <property type="term" value="F:metal ion binding"/>
    <property type="evidence" value="ECO:0007669"/>
    <property type="project" value="UniProtKB-KW"/>
</dbReference>